<dbReference type="PANTHER" id="PTHR22835">
    <property type="entry name" value="ZINC FINGER FYVE DOMAIN CONTAINING PROTEIN"/>
    <property type="match status" value="1"/>
</dbReference>
<dbReference type="GO" id="GO:0016788">
    <property type="term" value="F:hydrolase activity, acting on ester bonds"/>
    <property type="evidence" value="ECO:0007669"/>
    <property type="project" value="InterPro"/>
</dbReference>
<evidence type="ECO:0000256" key="1">
    <source>
        <dbReference type="ARBA" id="ARBA00008668"/>
    </source>
</evidence>
<comment type="similarity">
    <text evidence="1">Belongs to the 'GDSL' lipolytic enzyme family.</text>
</comment>
<evidence type="ECO:0000313" key="4">
    <source>
        <dbReference type="EMBL" id="CAF4056595.1"/>
    </source>
</evidence>
<sequence length="284" mass="32898">MYVYQLLNGLFLFTLIFNVYKIQSNEVPFDTIVCFSDSNSDIGNVYKLSNSTWPIDPSYYKRRYSNGKIWIDKLGISNIIDYAYGGATTDNHLVRGSTIYNLTVPGVRQQIAMYKNAIHLRKIHYHRTLYTIWIVNGINDLIRIGAKHILIINLPPFEAYSATAIFNATALLKKLTLDHNNFLLNSVQLLRENHSKISFEIFDLYSLISNILINMTPYGINSTNKCWDTPHYTVVPLCSTPNTYLFIDQFHFTTRIHQFIADAMRKLLIKWKVPFKSHHSIFSV</sequence>
<dbReference type="SUPFAM" id="SSF52266">
    <property type="entry name" value="SGNH hydrolase"/>
    <property type="match status" value="1"/>
</dbReference>
<dbReference type="EMBL" id="CAJOBD010006270">
    <property type="protein sequence ID" value="CAF4056595.1"/>
    <property type="molecule type" value="Genomic_DNA"/>
</dbReference>
<evidence type="ECO:0000313" key="3">
    <source>
        <dbReference type="EMBL" id="CAF1450131.1"/>
    </source>
</evidence>
<dbReference type="AlphaFoldDB" id="A0A815PKL4"/>
<evidence type="ECO:0000313" key="5">
    <source>
        <dbReference type="Proteomes" id="UP000663864"/>
    </source>
</evidence>
<accession>A0A815PKL4</accession>
<feature type="signal peptide" evidence="2">
    <location>
        <begin position="1"/>
        <end position="24"/>
    </location>
</feature>
<dbReference type="InterPro" id="IPR036514">
    <property type="entry name" value="SGNH_hydro_sf"/>
</dbReference>
<dbReference type="PANTHER" id="PTHR22835:SF648">
    <property type="entry name" value="GDSL-LIKE LIPASE"/>
    <property type="match status" value="1"/>
</dbReference>
<keyword evidence="2" id="KW-0732">Signal</keyword>
<dbReference type="Proteomes" id="UP000663836">
    <property type="component" value="Unassembled WGS sequence"/>
</dbReference>
<dbReference type="EMBL" id="CAJNOT010004932">
    <property type="protein sequence ID" value="CAF1450131.1"/>
    <property type="molecule type" value="Genomic_DNA"/>
</dbReference>
<feature type="chain" id="PRO_5036228452" evidence="2">
    <location>
        <begin position="25"/>
        <end position="284"/>
    </location>
</feature>
<name>A0A815PKL4_9BILA</name>
<dbReference type="Pfam" id="PF00657">
    <property type="entry name" value="Lipase_GDSL"/>
    <property type="match status" value="1"/>
</dbReference>
<dbReference type="Proteomes" id="UP000663864">
    <property type="component" value="Unassembled WGS sequence"/>
</dbReference>
<evidence type="ECO:0000256" key="2">
    <source>
        <dbReference type="SAM" id="SignalP"/>
    </source>
</evidence>
<protein>
    <submittedName>
        <fullName evidence="3">Uncharacterized protein</fullName>
    </submittedName>
</protein>
<dbReference type="CDD" id="cd01846">
    <property type="entry name" value="fatty_acyltransferase_like"/>
    <property type="match status" value="1"/>
</dbReference>
<organism evidence="3 5">
    <name type="scientific">Rotaria sordida</name>
    <dbReference type="NCBI Taxonomy" id="392033"/>
    <lineage>
        <taxon>Eukaryota</taxon>
        <taxon>Metazoa</taxon>
        <taxon>Spiralia</taxon>
        <taxon>Gnathifera</taxon>
        <taxon>Rotifera</taxon>
        <taxon>Eurotatoria</taxon>
        <taxon>Bdelloidea</taxon>
        <taxon>Philodinida</taxon>
        <taxon>Philodinidae</taxon>
        <taxon>Rotaria</taxon>
    </lineage>
</organism>
<proteinExistence type="inferred from homology"/>
<dbReference type="Gene3D" id="3.40.50.1110">
    <property type="entry name" value="SGNH hydrolase"/>
    <property type="match status" value="2"/>
</dbReference>
<gene>
    <name evidence="4" type="ORF">JBS370_LOCUS29346</name>
    <name evidence="3" type="ORF">ZHD862_LOCUS35229</name>
</gene>
<dbReference type="InterPro" id="IPR001087">
    <property type="entry name" value="GDSL"/>
</dbReference>
<reference evidence="3" key="1">
    <citation type="submission" date="2021-02" db="EMBL/GenBank/DDBJ databases">
        <authorList>
            <person name="Nowell W R."/>
        </authorList>
    </citation>
    <scope>NUCLEOTIDE SEQUENCE</scope>
</reference>
<comment type="caution">
    <text evidence="3">The sequence shown here is derived from an EMBL/GenBank/DDBJ whole genome shotgun (WGS) entry which is preliminary data.</text>
</comment>